<dbReference type="InterPro" id="IPR002885">
    <property type="entry name" value="PPR_rpt"/>
</dbReference>
<keyword evidence="4" id="KW-1185">Reference proteome</keyword>
<dbReference type="PROSITE" id="PS51375">
    <property type="entry name" value="PPR"/>
    <property type="match status" value="1"/>
</dbReference>
<proteinExistence type="predicted"/>
<dbReference type="Proteomes" id="UP000289738">
    <property type="component" value="Chromosome A09"/>
</dbReference>
<dbReference type="GO" id="GO:0003723">
    <property type="term" value="F:RNA binding"/>
    <property type="evidence" value="ECO:0007669"/>
    <property type="project" value="InterPro"/>
</dbReference>
<keyword evidence="1" id="KW-0677">Repeat</keyword>
<dbReference type="GO" id="GO:0009451">
    <property type="term" value="P:RNA modification"/>
    <property type="evidence" value="ECO:0007669"/>
    <property type="project" value="InterPro"/>
</dbReference>
<dbReference type="Gene3D" id="1.25.40.10">
    <property type="entry name" value="Tetratricopeptide repeat domain"/>
    <property type="match status" value="1"/>
</dbReference>
<sequence>MGSGALGHEKGAHCQIIHVGFHYYRHVENALMRSMGLRKRQFLFLKRLEMINQGVNPDEVTYLGILSSCWHADLVKEGQDYLNSMIEHGMEPEMDHYSCIVDLLGQAGLLLEACDFIRNMPICPNAVIWGSLLSSSMLHGDVWIGIEAAESSRNQVARVQKSLKDKGLKSNPGCSWIEVKSRVHRFEAQDKSNNKMTDILLIMGNLNEHMNSLGL</sequence>
<protein>
    <recommendedName>
        <fullName evidence="5">Pentatricopeptide repeat-containing protein</fullName>
    </recommendedName>
</protein>
<reference evidence="3 4" key="1">
    <citation type="submission" date="2019-01" db="EMBL/GenBank/DDBJ databases">
        <title>Sequencing of cultivated peanut Arachis hypogaea provides insights into genome evolution and oil improvement.</title>
        <authorList>
            <person name="Chen X."/>
        </authorList>
    </citation>
    <scope>NUCLEOTIDE SEQUENCE [LARGE SCALE GENOMIC DNA]</scope>
    <source>
        <strain evidence="4">cv. Fuhuasheng</strain>
        <tissue evidence="3">Leaves</tissue>
    </source>
</reference>
<dbReference type="EMBL" id="SDMP01000009">
    <property type="protein sequence ID" value="RYR40071.1"/>
    <property type="molecule type" value="Genomic_DNA"/>
</dbReference>
<dbReference type="PANTHER" id="PTHR47926:SF438">
    <property type="entry name" value="PENTATRICOPEPTIDE REPEAT-CONTAINING PROTEIN"/>
    <property type="match status" value="1"/>
</dbReference>
<comment type="caution">
    <text evidence="3">The sequence shown here is derived from an EMBL/GenBank/DDBJ whole genome shotgun (WGS) entry which is preliminary data.</text>
</comment>
<dbReference type="PANTHER" id="PTHR47926">
    <property type="entry name" value="PENTATRICOPEPTIDE REPEAT-CONTAINING PROTEIN"/>
    <property type="match status" value="1"/>
</dbReference>
<evidence type="ECO:0008006" key="5">
    <source>
        <dbReference type="Google" id="ProtNLM"/>
    </source>
</evidence>
<evidence type="ECO:0000256" key="2">
    <source>
        <dbReference type="PROSITE-ProRule" id="PRU00708"/>
    </source>
</evidence>
<evidence type="ECO:0000256" key="1">
    <source>
        <dbReference type="ARBA" id="ARBA00022737"/>
    </source>
</evidence>
<organism evidence="3 4">
    <name type="scientific">Arachis hypogaea</name>
    <name type="common">Peanut</name>
    <dbReference type="NCBI Taxonomy" id="3818"/>
    <lineage>
        <taxon>Eukaryota</taxon>
        <taxon>Viridiplantae</taxon>
        <taxon>Streptophyta</taxon>
        <taxon>Embryophyta</taxon>
        <taxon>Tracheophyta</taxon>
        <taxon>Spermatophyta</taxon>
        <taxon>Magnoliopsida</taxon>
        <taxon>eudicotyledons</taxon>
        <taxon>Gunneridae</taxon>
        <taxon>Pentapetalae</taxon>
        <taxon>rosids</taxon>
        <taxon>fabids</taxon>
        <taxon>Fabales</taxon>
        <taxon>Fabaceae</taxon>
        <taxon>Papilionoideae</taxon>
        <taxon>50 kb inversion clade</taxon>
        <taxon>dalbergioids sensu lato</taxon>
        <taxon>Dalbergieae</taxon>
        <taxon>Pterocarpus clade</taxon>
        <taxon>Arachis</taxon>
    </lineage>
</organism>
<dbReference type="AlphaFoldDB" id="A0A445BN40"/>
<feature type="repeat" description="PPR" evidence="2">
    <location>
        <begin position="58"/>
        <end position="92"/>
    </location>
</feature>
<dbReference type="InterPro" id="IPR011990">
    <property type="entry name" value="TPR-like_helical_dom_sf"/>
</dbReference>
<accession>A0A445BN40</accession>
<gene>
    <name evidence="3" type="ORF">Ahy_A09g045738</name>
</gene>
<dbReference type="Pfam" id="PF01535">
    <property type="entry name" value="PPR"/>
    <property type="match status" value="2"/>
</dbReference>
<dbReference type="InterPro" id="IPR046960">
    <property type="entry name" value="PPR_At4g14850-like_plant"/>
</dbReference>
<evidence type="ECO:0000313" key="3">
    <source>
        <dbReference type="EMBL" id="RYR40071.1"/>
    </source>
</evidence>
<evidence type="ECO:0000313" key="4">
    <source>
        <dbReference type="Proteomes" id="UP000289738"/>
    </source>
</evidence>
<name>A0A445BN40_ARAHY</name>